<evidence type="ECO:0000256" key="4">
    <source>
        <dbReference type="ARBA" id="ARBA00022786"/>
    </source>
</evidence>
<dbReference type="SUPFAM" id="SSF50978">
    <property type="entry name" value="WD40 repeat-like"/>
    <property type="match status" value="1"/>
</dbReference>
<feature type="repeat" description="WD" evidence="6">
    <location>
        <begin position="221"/>
        <end position="264"/>
    </location>
</feature>
<organism evidence="8 9">
    <name type="scientific">Cerrena zonata</name>
    <dbReference type="NCBI Taxonomy" id="2478898"/>
    <lineage>
        <taxon>Eukaryota</taxon>
        <taxon>Fungi</taxon>
        <taxon>Dikarya</taxon>
        <taxon>Basidiomycota</taxon>
        <taxon>Agaricomycotina</taxon>
        <taxon>Agaricomycetes</taxon>
        <taxon>Polyporales</taxon>
        <taxon>Cerrenaceae</taxon>
        <taxon>Cerrena</taxon>
    </lineage>
</organism>
<evidence type="ECO:0000313" key="9">
    <source>
        <dbReference type="Proteomes" id="UP001385951"/>
    </source>
</evidence>
<comment type="caution">
    <text evidence="8">The sequence shown here is derived from an EMBL/GenBank/DDBJ whole genome shotgun (WGS) entry which is preliminary data.</text>
</comment>
<evidence type="ECO:0000256" key="2">
    <source>
        <dbReference type="ARBA" id="ARBA00022574"/>
    </source>
</evidence>
<evidence type="ECO:0000256" key="5">
    <source>
        <dbReference type="ARBA" id="ARBA00038344"/>
    </source>
</evidence>
<dbReference type="Proteomes" id="UP001385951">
    <property type="component" value="Unassembled WGS sequence"/>
</dbReference>
<comment type="similarity">
    <text evidence="5">Belongs to the WD repeat cdt2 family.</text>
</comment>
<dbReference type="InterPro" id="IPR015943">
    <property type="entry name" value="WD40/YVTN_repeat-like_dom_sf"/>
</dbReference>
<evidence type="ECO:0000256" key="1">
    <source>
        <dbReference type="ARBA" id="ARBA00004906"/>
    </source>
</evidence>
<dbReference type="PROSITE" id="PS50294">
    <property type="entry name" value="WD_REPEATS_REGION"/>
    <property type="match status" value="1"/>
</dbReference>
<gene>
    <name evidence="8" type="ORF">QCA50_000249</name>
</gene>
<evidence type="ECO:0008006" key="10">
    <source>
        <dbReference type="Google" id="ProtNLM"/>
    </source>
</evidence>
<feature type="region of interest" description="Disordered" evidence="7">
    <location>
        <begin position="270"/>
        <end position="290"/>
    </location>
</feature>
<dbReference type="Pfam" id="PF00400">
    <property type="entry name" value="WD40"/>
    <property type="match status" value="2"/>
</dbReference>
<dbReference type="AlphaFoldDB" id="A0AAW0GXK4"/>
<dbReference type="GO" id="GO:0030674">
    <property type="term" value="F:protein-macromolecule adaptor activity"/>
    <property type="evidence" value="ECO:0007669"/>
    <property type="project" value="TreeGrafter"/>
</dbReference>
<reference evidence="8 9" key="1">
    <citation type="submission" date="2022-09" db="EMBL/GenBank/DDBJ databases">
        <authorList>
            <person name="Palmer J.M."/>
        </authorList>
    </citation>
    <scope>NUCLEOTIDE SEQUENCE [LARGE SCALE GENOMIC DNA]</scope>
    <source>
        <strain evidence="8 9">DSM 7382</strain>
    </source>
</reference>
<dbReference type="GO" id="GO:0005634">
    <property type="term" value="C:nucleus"/>
    <property type="evidence" value="ECO:0007669"/>
    <property type="project" value="TreeGrafter"/>
</dbReference>
<keyword evidence="3" id="KW-0677">Repeat</keyword>
<evidence type="ECO:0000313" key="8">
    <source>
        <dbReference type="EMBL" id="KAK7695613.1"/>
    </source>
</evidence>
<dbReference type="InterPro" id="IPR001680">
    <property type="entry name" value="WD40_rpt"/>
</dbReference>
<dbReference type="PROSITE" id="PS50082">
    <property type="entry name" value="WD_REPEATS_2"/>
    <property type="match status" value="1"/>
</dbReference>
<dbReference type="PANTHER" id="PTHR22852">
    <property type="entry name" value="LETHAL 2 DENTICLELESS PROTEIN RETINOIC ACID-REGULATED NUCLEAR MATRIX-ASSOCIATED PROTEIN"/>
    <property type="match status" value="1"/>
</dbReference>
<comment type="pathway">
    <text evidence="1">Protein modification; protein ubiquitination.</text>
</comment>
<evidence type="ECO:0000256" key="3">
    <source>
        <dbReference type="ARBA" id="ARBA00022737"/>
    </source>
</evidence>
<evidence type="ECO:0000256" key="7">
    <source>
        <dbReference type="SAM" id="MobiDB-lite"/>
    </source>
</evidence>
<sequence length="455" mass="49722">MEQVSERLAFKNRTNRCDDDEFPKTLSQDKKRPANEDNKSSRKRVKLTSNVETIDISDEEDDVVILSGTSSRRWSLFAMRNRAMSCAPFGYSRLPQMSTNALLRSFVSSNKSDVYKCHSIDASSFMTLPYACAYSHQAKRGGKPLLAVTTEQGTVHVLNTEKRNDWDVEPQRTVFQPYANGIFDVQWSPLDTQLATAAAGSSIQVSTLDASSCDAKTIRTMHGHAGTVKCLAWDPRTDGSLLCSGGRDGAICLWDLRQDADSPVITIADAHEDTSKGARPRPRKGKLPLAAPQRSITSVLYTECDPYGVTSAGSLDGILRHWDFRLPKKVGARKPRIQPTHSSPLDPTVYLGSHRARGITSLTPGSGPTAGLLFALGHDSRIHTYNLSSLVPLSGNTSNPEDDTYAFSHPNMRNTSFYVRTSLSPCGRWLASGGAENGSVYLFDVSNAGRVQAGS</sequence>
<protein>
    <recommendedName>
        <fullName evidence="10">WD40 repeat-like protein</fullName>
    </recommendedName>
</protein>
<dbReference type="PANTHER" id="PTHR22852:SF0">
    <property type="entry name" value="DENTICLELESS PROTEIN HOMOLOG"/>
    <property type="match status" value="1"/>
</dbReference>
<keyword evidence="9" id="KW-1185">Reference proteome</keyword>
<dbReference type="InterPro" id="IPR051865">
    <property type="entry name" value="WD-repeat_CDT2_adapter"/>
</dbReference>
<accession>A0AAW0GXK4</accession>
<dbReference type="InterPro" id="IPR019775">
    <property type="entry name" value="WD40_repeat_CS"/>
</dbReference>
<keyword evidence="4" id="KW-0833">Ubl conjugation pathway</keyword>
<dbReference type="SMART" id="SM00320">
    <property type="entry name" value="WD40"/>
    <property type="match status" value="4"/>
</dbReference>
<dbReference type="InterPro" id="IPR036322">
    <property type="entry name" value="WD40_repeat_dom_sf"/>
</dbReference>
<evidence type="ECO:0000256" key="6">
    <source>
        <dbReference type="PROSITE-ProRule" id="PRU00221"/>
    </source>
</evidence>
<name>A0AAW0GXK4_9APHY</name>
<feature type="region of interest" description="Disordered" evidence="7">
    <location>
        <begin position="1"/>
        <end position="44"/>
    </location>
</feature>
<dbReference type="Gene3D" id="2.130.10.10">
    <property type="entry name" value="YVTN repeat-like/Quinoprotein amine dehydrogenase"/>
    <property type="match status" value="2"/>
</dbReference>
<dbReference type="PROSITE" id="PS00678">
    <property type="entry name" value="WD_REPEATS_1"/>
    <property type="match status" value="1"/>
</dbReference>
<proteinExistence type="inferred from homology"/>
<dbReference type="EMBL" id="JASBNA010000001">
    <property type="protein sequence ID" value="KAK7695613.1"/>
    <property type="molecule type" value="Genomic_DNA"/>
</dbReference>
<keyword evidence="2 6" id="KW-0853">WD repeat</keyword>
<feature type="compositionally biased region" description="Basic and acidic residues" evidence="7">
    <location>
        <begin position="27"/>
        <end position="40"/>
    </location>
</feature>
<dbReference type="GO" id="GO:0043161">
    <property type="term" value="P:proteasome-mediated ubiquitin-dependent protein catabolic process"/>
    <property type="evidence" value="ECO:0007669"/>
    <property type="project" value="TreeGrafter"/>
</dbReference>